<comment type="caution">
    <text evidence="2">The sequence shown here is derived from an EMBL/GenBank/DDBJ whole genome shotgun (WGS) entry which is preliminary data.</text>
</comment>
<evidence type="ECO:0000256" key="1">
    <source>
        <dbReference type="SAM" id="SignalP"/>
    </source>
</evidence>
<sequence>MCALLIVGGTTPAAAAPPALMSDASTQTLQAMLAATPGPSDAETISEQFLGTPYGADTLIGSAQIPEQLTAELQRVDCFTYADYVEALKRADTPEQFVDSLTAVRYTGGVVSFATRRHFFTDWSATSPTLARDVTASLTDAAVATPKNLNQTDSGEQYLPGLPVVARTVAYVPSPAVDDDVVSRLRTGDYVGAYAEDGGLDVTHVGIFISTPAGPVFRNASSRDADNAVVDTPFFDYVQSVPGLVVLRPLR</sequence>
<keyword evidence="1" id="KW-0732">Signal</keyword>
<accession>A0A7I9WJY8</accession>
<dbReference type="Gene3D" id="1.10.3670.10">
    <property type="entry name" value="Putative xylanase like domain"/>
    <property type="match status" value="1"/>
</dbReference>
<dbReference type="SUPFAM" id="SSF54001">
    <property type="entry name" value="Cysteine proteinases"/>
    <property type="match status" value="1"/>
</dbReference>
<reference evidence="2 3" key="1">
    <citation type="journal article" date="2019" name="Emerg. Microbes Infect.">
        <title>Comprehensive subspecies identification of 175 nontuberculous mycobacteria species based on 7547 genomic profiles.</title>
        <authorList>
            <person name="Matsumoto Y."/>
            <person name="Kinjo T."/>
            <person name="Motooka D."/>
            <person name="Nabeya D."/>
            <person name="Jung N."/>
            <person name="Uechi K."/>
            <person name="Horii T."/>
            <person name="Iida T."/>
            <person name="Fujita J."/>
            <person name="Nakamura S."/>
        </authorList>
    </citation>
    <scope>NUCLEOTIDE SEQUENCE [LARGE SCALE GENOMIC DNA]</scope>
    <source>
        <strain evidence="2 3">JCM 13392</strain>
    </source>
</reference>
<feature type="chain" id="PRO_5029731976" description="DUF1460 domain-containing protein" evidence="1">
    <location>
        <begin position="16"/>
        <end position="251"/>
    </location>
</feature>
<protein>
    <recommendedName>
        <fullName evidence="4">DUF1460 domain-containing protein</fullName>
    </recommendedName>
</protein>
<evidence type="ECO:0000313" key="2">
    <source>
        <dbReference type="EMBL" id="GFG57994.1"/>
    </source>
</evidence>
<dbReference type="Proteomes" id="UP000465241">
    <property type="component" value="Unassembled WGS sequence"/>
</dbReference>
<evidence type="ECO:0008006" key="4">
    <source>
        <dbReference type="Google" id="ProtNLM"/>
    </source>
</evidence>
<dbReference type="AlphaFoldDB" id="A0A7I9WJY8"/>
<feature type="signal peptide" evidence="1">
    <location>
        <begin position="1"/>
        <end position="15"/>
    </location>
</feature>
<dbReference type="InterPro" id="IPR010846">
    <property type="entry name" value="AmiA-like"/>
</dbReference>
<proteinExistence type="predicted"/>
<name>A0A7I9WJY8_9MYCO</name>
<dbReference type="EMBL" id="BLKT01000003">
    <property type="protein sequence ID" value="GFG57994.1"/>
    <property type="molecule type" value="Genomic_DNA"/>
</dbReference>
<keyword evidence="3" id="KW-1185">Reference proteome</keyword>
<dbReference type="InterPro" id="IPR038765">
    <property type="entry name" value="Papain-like_cys_pep_sf"/>
</dbReference>
<evidence type="ECO:0000313" key="3">
    <source>
        <dbReference type="Proteomes" id="UP000465241"/>
    </source>
</evidence>
<organism evidence="2 3">
    <name type="scientific">Mycolicibacterium murale</name>
    <dbReference type="NCBI Taxonomy" id="182220"/>
    <lineage>
        <taxon>Bacteria</taxon>
        <taxon>Bacillati</taxon>
        <taxon>Actinomycetota</taxon>
        <taxon>Actinomycetes</taxon>
        <taxon>Mycobacteriales</taxon>
        <taxon>Mycobacteriaceae</taxon>
        <taxon>Mycolicibacterium</taxon>
    </lineage>
</organism>
<dbReference type="Gene3D" id="2.30.260.10">
    <property type="entry name" value="putative xylanase like domain"/>
    <property type="match status" value="1"/>
</dbReference>
<dbReference type="Pfam" id="PF07313">
    <property type="entry name" value="AmiA-like"/>
    <property type="match status" value="1"/>
</dbReference>
<gene>
    <name evidence="2" type="ORF">MMUR_21300</name>
</gene>